<keyword evidence="2" id="KW-1185">Reference proteome</keyword>
<sequence length="270" mass="30264">MSRRTYPPLPDDEEFFARFKDHLTAHWSDAHTNGVRPVDEYGTGIVVQQLPGKVDAPDPVPAELLSRLANASNAAREFVKPEEYATRISYADFLISETRAVMPPTKLLRLSNNGASGQAAGIYRDLSDHQNFPAGRWNAPIFVQGPAVGLQRGLQVVLTDISDDPADGNTLRLSEHLAMLRMLMRHSDPVVRMHEHSILSINTSSRARVIRFGRERGEFRAVVSRWHDLANVSDLTDLLHIMRHGLSLDGKHRSETSGSLESRWSYDYTS</sequence>
<dbReference type="Proteomes" id="UP001271007">
    <property type="component" value="Unassembled WGS sequence"/>
</dbReference>
<gene>
    <name evidence="1" type="ORF">LTR09_005082</name>
</gene>
<organism evidence="1 2">
    <name type="scientific">Extremus antarcticus</name>
    <dbReference type="NCBI Taxonomy" id="702011"/>
    <lineage>
        <taxon>Eukaryota</taxon>
        <taxon>Fungi</taxon>
        <taxon>Dikarya</taxon>
        <taxon>Ascomycota</taxon>
        <taxon>Pezizomycotina</taxon>
        <taxon>Dothideomycetes</taxon>
        <taxon>Dothideomycetidae</taxon>
        <taxon>Mycosphaerellales</taxon>
        <taxon>Extremaceae</taxon>
        <taxon>Extremus</taxon>
    </lineage>
</organism>
<name>A0AAJ0GDR4_9PEZI</name>
<accession>A0AAJ0GDR4</accession>
<dbReference type="AlphaFoldDB" id="A0AAJ0GDR4"/>
<evidence type="ECO:0000313" key="1">
    <source>
        <dbReference type="EMBL" id="KAK3053802.1"/>
    </source>
</evidence>
<comment type="caution">
    <text evidence="1">The sequence shown here is derived from an EMBL/GenBank/DDBJ whole genome shotgun (WGS) entry which is preliminary data.</text>
</comment>
<evidence type="ECO:0000313" key="2">
    <source>
        <dbReference type="Proteomes" id="UP001271007"/>
    </source>
</evidence>
<proteinExistence type="predicted"/>
<protein>
    <submittedName>
        <fullName evidence="1">Uncharacterized protein</fullName>
    </submittedName>
</protein>
<dbReference type="EMBL" id="JAWDJX010000014">
    <property type="protein sequence ID" value="KAK3053802.1"/>
    <property type="molecule type" value="Genomic_DNA"/>
</dbReference>
<reference evidence="1" key="1">
    <citation type="submission" date="2023-04" db="EMBL/GenBank/DDBJ databases">
        <title>Black Yeasts Isolated from many extreme environments.</title>
        <authorList>
            <person name="Coleine C."/>
            <person name="Stajich J.E."/>
            <person name="Selbmann L."/>
        </authorList>
    </citation>
    <scope>NUCLEOTIDE SEQUENCE</scope>
    <source>
        <strain evidence="1">CCFEE 5312</strain>
    </source>
</reference>